<dbReference type="EMBL" id="SMUW01000021">
    <property type="protein sequence ID" value="TDK50243.1"/>
    <property type="molecule type" value="Genomic_DNA"/>
</dbReference>
<dbReference type="GO" id="GO:0004540">
    <property type="term" value="F:RNA nuclease activity"/>
    <property type="evidence" value="ECO:0007669"/>
    <property type="project" value="InterPro"/>
</dbReference>
<evidence type="ECO:0000256" key="5">
    <source>
        <dbReference type="ARBA" id="ARBA00022801"/>
    </source>
</evidence>
<evidence type="ECO:0000256" key="6">
    <source>
        <dbReference type="ARBA" id="ARBA00022842"/>
    </source>
</evidence>
<comment type="similarity">
    <text evidence="7 8">Belongs to the PINc/VapC protein family.</text>
</comment>
<keyword evidence="2 8" id="KW-1277">Toxin-antitoxin system</keyword>
<comment type="function">
    <text evidence="8">Toxic component of a toxin-antitoxin (TA) system. An RNase.</text>
</comment>
<dbReference type="InterPro" id="IPR002716">
    <property type="entry name" value="PIN_dom"/>
</dbReference>
<protein>
    <recommendedName>
        <fullName evidence="8">Ribonuclease VapC</fullName>
        <shortName evidence="8">RNase VapC</shortName>
        <ecNumber evidence="8">3.1.-.-</ecNumber>
    </recommendedName>
    <alternativeName>
        <fullName evidence="8">Toxin VapC</fullName>
    </alternativeName>
</protein>
<evidence type="ECO:0000313" key="10">
    <source>
        <dbReference type="EMBL" id="TDK50243.1"/>
    </source>
</evidence>
<dbReference type="GO" id="GO:0000287">
    <property type="term" value="F:magnesium ion binding"/>
    <property type="evidence" value="ECO:0007669"/>
    <property type="project" value="UniProtKB-UniRule"/>
</dbReference>
<evidence type="ECO:0000256" key="1">
    <source>
        <dbReference type="ARBA" id="ARBA00001946"/>
    </source>
</evidence>
<keyword evidence="11" id="KW-1185">Reference proteome</keyword>
<dbReference type="HAMAP" id="MF_00265">
    <property type="entry name" value="VapC_Nob1"/>
    <property type="match status" value="1"/>
</dbReference>
<gene>
    <name evidence="8" type="primary">vapC</name>
    <name evidence="10" type="ORF">E1898_01405</name>
</gene>
<comment type="cofactor">
    <cofactor evidence="1 8">
        <name>Mg(2+)</name>
        <dbReference type="ChEBI" id="CHEBI:18420"/>
    </cofactor>
</comment>
<dbReference type="InterPro" id="IPR022907">
    <property type="entry name" value="VapC_family"/>
</dbReference>
<name>A0A4R5VDN5_9BACT</name>
<evidence type="ECO:0000256" key="8">
    <source>
        <dbReference type="HAMAP-Rule" id="MF_00265"/>
    </source>
</evidence>
<comment type="caution">
    <text evidence="10">The sequence shown here is derived from an EMBL/GenBank/DDBJ whole genome shotgun (WGS) entry which is preliminary data.</text>
</comment>
<keyword evidence="5 8" id="KW-0378">Hydrolase</keyword>
<evidence type="ECO:0000256" key="7">
    <source>
        <dbReference type="ARBA" id="ARBA00038093"/>
    </source>
</evidence>
<keyword evidence="8" id="KW-0800">Toxin</keyword>
<accession>A0A4R5VDN5</accession>
<dbReference type="AlphaFoldDB" id="A0A4R5VDN5"/>
<dbReference type="Proteomes" id="UP000295438">
    <property type="component" value="Unassembled WGS sequence"/>
</dbReference>
<organism evidence="10 11">
    <name type="scientific">Algoriphagus formosus</name>
    <dbReference type="NCBI Taxonomy" id="2007308"/>
    <lineage>
        <taxon>Bacteria</taxon>
        <taxon>Pseudomonadati</taxon>
        <taxon>Bacteroidota</taxon>
        <taxon>Cytophagia</taxon>
        <taxon>Cytophagales</taxon>
        <taxon>Cyclobacteriaceae</taxon>
        <taxon>Algoriphagus</taxon>
    </lineage>
</organism>
<dbReference type="InterPro" id="IPR050556">
    <property type="entry name" value="Type_II_TA_system_RNase"/>
</dbReference>
<feature type="binding site" evidence="8">
    <location>
        <position position="6"/>
    </location>
    <ligand>
        <name>Mg(2+)</name>
        <dbReference type="ChEBI" id="CHEBI:18420"/>
    </ligand>
</feature>
<feature type="domain" description="PIN" evidence="9">
    <location>
        <begin position="4"/>
        <end position="120"/>
    </location>
</feature>
<dbReference type="GO" id="GO:0090729">
    <property type="term" value="F:toxin activity"/>
    <property type="evidence" value="ECO:0007669"/>
    <property type="project" value="UniProtKB-KW"/>
</dbReference>
<feature type="binding site" evidence="8">
    <location>
        <position position="96"/>
    </location>
    <ligand>
        <name>Mg(2+)</name>
        <dbReference type="ChEBI" id="CHEBI:18420"/>
    </ligand>
</feature>
<evidence type="ECO:0000256" key="3">
    <source>
        <dbReference type="ARBA" id="ARBA00022722"/>
    </source>
</evidence>
<dbReference type="PANTHER" id="PTHR33653">
    <property type="entry name" value="RIBONUCLEASE VAPC2"/>
    <property type="match status" value="1"/>
</dbReference>
<keyword evidence="4 8" id="KW-0479">Metal-binding</keyword>
<dbReference type="RefSeq" id="WP_133389543.1">
    <property type="nucleotide sequence ID" value="NZ_SMUW01000021.1"/>
</dbReference>
<dbReference type="Pfam" id="PF01850">
    <property type="entry name" value="PIN"/>
    <property type="match status" value="1"/>
</dbReference>
<sequence length="131" mass="14629">MKFLIDTNICIYYMKGRFGLDEKFESLPPGSLFISEITLAELKYGVANSSSPERNSKTLSNFLTGIQILPIFDALDTFANEKARLKRAGQPIDDFDLLIGSSAIANGLVLVTNNEKHFDRLIGIKLENWAK</sequence>
<dbReference type="PANTHER" id="PTHR33653:SF1">
    <property type="entry name" value="RIBONUCLEASE VAPC2"/>
    <property type="match status" value="1"/>
</dbReference>
<keyword evidence="3 8" id="KW-0540">Nuclease</keyword>
<evidence type="ECO:0000256" key="2">
    <source>
        <dbReference type="ARBA" id="ARBA00022649"/>
    </source>
</evidence>
<dbReference type="EC" id="3.1.-.-" evidence="8"/>
<evidence type="ECO:0000259" key="9">
    <source>
        <dbReference type="Pfam" id="PF01850"/>
    </source>
</evidence>
<dbReference type="Gene3D" id="3.40.50.1010">
    <property type="entry name" value="5'-nuclease"/>
    <property type="match status" value="1"/>
</dbReference>
<dbReference type="InterPro" id="IPR029060">
    <property type="entry name" value="PIN-like_dom_sf"/>
</dbReference>
<evidence type="ECO:0000256" key="4">
    <source>
        <dbReference type="ARBA" id="ARBA00022723"/>
    </source>
</evidence>
<reference evidence="10 11" key="1">
    <citation type="submission" date="2019-03" db="EMBL/GenBank/DDBJ databases">
        <title>Algoriphagus aquimaris sp. nov., isolated form marine sediment in Pohang, Korea.</title>
        <authorList>
            <person name="Kim J."/>
            <person name="Yoon S.-H."/>
            <person name="Lee S.-S."/>
        </authorList>
    </citation>
    <scope>NUCLEOTIDE SEQUENCE [LARGE SCALE GENOMIC DNA]</scope>
    <source>
        <strain evidence="10 11">F21</strain>
    </source>
</reference>
<dbReference type="CDD" id="cd18743">
    <property type="entry name" value="PIN_VapC4-5_FitB-like"/>
    <property type="match status" value="1"/>
</dbReference>
<evidence type="ECO:0000313" key="11">
    <source>
        <dbReference type="Proteomes" id="UP000295438"/>
    </source>
</evidence>
<keyword evidence="6 8" id="KW-0460">Magnesium</keyword>
<proteinExistence type="inferred from homology"/>
<dbReference type="SUPFAM" id="SSF88723">
    <property type="entry name" value="PIN domain-like"/>
    <property type="match status" value="1"/>
</dbReference>
<dbReference type="GO" id="GO:0016787">
    <property type="term" value="F:hydrolase activity"/>
    <property type="evidence" value="ECO:0007669"/>
    <property type="project" value="UniProtKB-KW"/>
</dbReference>